<keyword evidence="9" id="KW-1185">Reference proteome</keyword>
<comment type="similarity">
    <text evidence="6">Belongs to the TRAFAC class myosin-kinesin ATPase superfamily. Myosin family.</text>
</comment>
<organism evidence="8 9">
    <name type="scientific">Besnoitia besnoiti</name>
    <name type="common">Apicomplexan protozoan</name>
    <dbReference type="NCBI Taxonomy" id="94643"/>
    <lineage>
        <taxon>Eukaryota</taxon>
        <taxon>Sar</taxon>
        <taxon>Alveolata</taxon>
        <taxon>Apicomplexa</taxon>
        <taxon>Conoidasida</taxon>
        <taxon>Coccidia</taxon>
        <taxon>Eucoccidiorida</taxon>
        <taxon>Eimeriorina</taxon>
        <taxon>Sarcocystidae</taxon>
        <taxon>Besnoitia</taxon>
    </lineage>
</organism>
<dbReference type="OrthoDB" id="10249697at2759"/>
<dbReference type="GO" id="GO:0000146">
    <property type="term" value="F:microfilament motor activity"/>
    <property type="evidence" value="ECO:0007669"/>
    <property type="project" value="TreeGrafter"/>
</dbReference>
<dbReference type="Gene3D" id="1.20.120.720">
    <property type="entry name" value="Myosin VI head, motor domain, U50 subdomain"/>
    <property type="match status" value="1"/>
</dbReference>
<feature type="region of interest" description="Actin-binding" evidence="6">
    <location>
        <begin position="665"/>
        <end position="687"/>
    </location>
</feature>
<name>A0A2A9MMJ9_BESBE</name>
<protein>
    <submittedName>
        <fullName evidence="8">Myosin A</fullName>
    </submittedName>
</protein>
<dbReference type="Gene3D" id="1.10.10.820">
    <property type="match status" value="1"/>
</dbReference>
<dbReference type="GO" id="GO:0016020">
    <property type="term" value="C:membrane"/>
    <property type="evidence" value="ECO:0007669"/>
    <property type="project" value="TreeGrafter"/>
</dbReference>
<dbReference type="Proteomes" id="UP000224006">
    <property type="component" value="Chromosome I"/>
</dbReference>
<dbReference type="GeneID" id="40305988"/>
<dbReference type="InterPro" id="IPR001609">
    <property type="entry name" value="Myosin_head_motor_dom-like"/>
</dbReference>
<sequence length="847" mass="93003">MALHRAMRYTTLACANLKARENPITPAEAATLQNALVWCDATPLVKEQPSELYEKCLFLELVDDTSALLRPLGKDPERIDSHHAVDALTVPLARVWPANEGVNPLAISDIGMLAHTSNACVLDFVKSRYMADKVYTHAGPLLVAVNPFRDLGNTDRAWIERYASTADASSLCPHVFAVARAAIESLRTAKKNQCIVVSGESGAGKTEATKQMLTFVATAPGASQTAAPEERKETSCIPKAFLAANPVLEAFGNAKTVLNDNSSRFGRFMYLQVGKQGGIEHGSVQNFLLEKSRVLTQAAEERSYHIFYQLVRGASPALREELHLLDLTSYKFINPSCLDIPHVDDAADFQEVLASLEAIGLTEAQVASVLSLVSGVLLLGNVEFVSVECGGVPDAAAIADAQRPLFETACKLLHVDAGLVEAQLTQKKTCAAGKVISIFWKASEAKMLSESLAKAVYEKLFDWIVVAANKTVQHPSGRLPSFLGMLDIFGFEMFPVNSLEQLFINLTNELLQKNFVTVVFETESRIYQAEGIIVDALEYKQNDEVIAVLCGKKSVFALLEDQCLAPGGSDEKLARSVNGLLAQRRGGGTGKGKDFSFTVSHSTGDVTYRTENFLLKNKDVLRAELVEVLQQSPDSVTKELFKNVTVQKGKLMKGQLIASQFLSQLAQLTAVINEAECHFVRCVKPNNSKLARVWDAQKVLVQLHTLSVIEALQFHNIGFSYRRSFAECIRQFRYIHLGALDRMQADPRGACEALLRSSSLPSSMWRLGKTMAFLSRGGQQRLLAEQRAKLADHRRLVQVVEACVKRRSARKTFLASLRGLIRLQAHARRQITLLDAAPEKVLIHGTA</sequence>
<reference evidence="8 9" key="1">
    <citation type="submission" date="2017-09" db="EMBL/GenBank/DDBJ databases">
        <title>Genome sequencing of Besnoitia besnoiti strain Bb-Ger1.</title>
        <authorList>
            <person name="Schares G."/>
            <person name="Venepally P."/>
            <person name="Lorenzi H.A."/>
        </authorList>
    </citation>
    <scope>NUCLEOTIDE SEQUENCE [LARGE SCALE GENOMIC DNA]</scope>
    <source>
        <strain evidence="8 9">Bb-Ger1</strain>
    </source>
</reference>
<keyword evidence="5 6" id="KW-0009">Actin-binding</keyword>
<evidence type="ECO:0000256" key="1">
    <source>
        <dbReference type="ARBA" id="ARBA00022741"/>
    </source>
</evidence>
<evidence type="ECO:0000256" key="2">
    <source>
        <dbReference type="ARBA" id="ARBA00022840"/>
    </source>
</evidence>
<dbReference type="Gene3D" id="3.40.850.10">
    <property type="entry name" value="Kinesin motor domain"/>
    <property type="match status" value="1"/>
</dbReference>
<evidence type="ECO:0000313" key="8">
    <source>
        <dbReference type="EMBL" id="PFH38584.1"/>
    </source>
</evidence>
<keyword evidence="3 6" id="KW-0518">Myosin</keyword>
<dbReference type="PROSITE" id="PS51456">
    <property type="entry name" value="MYOSIN_MOTOR"/>
    <property type="match status" value="1"/>
</dbReference>
<evidence type="ECO:0000259" key="7">
    <source>
        <dbReference type="PROSITE" id="PS51456"/>
    </source>
</evidence>
<dbReference type="FunFam" id="1.10.10.820:FF:000001">
    <property type="entry name" value="Myosin heavy chain"/>
    <property type="match status" value="1"/>
</dbReference>
<dbReference type="Pfam" id="PF00063">
    <property type="entry name" value="Myosin_head"/>
    <property type="match status" value="1"/>
</dbReference>
<accession>A0A2A9MMJ9</accession>
<keyword evidence="4 6" id="KW-0505">Motor protein</keyword>
<dbReference type="GO" id="GO:0051015">
    <property type="term" value="F:actin filament binding"/>
    <property type="evidence" value="ECO:0007669"/>
    <property type="project" value="TreeGrafter"/>
</dbReference>
<evidence type="ECO:0000256" key="4">
    <source>
        <dbReference type="ARBA" id="ARBA00023175"/>
    </source>
</evidence>
<dbReference type="PANTHER" id="PTHR13140">
    <property type="entry name" value="MYOSIN"/>
    <property type="match status" value="1"/>
</dbReference>
<dbReference type="SUPFAM" id="SSF52540">
    <property type="entry name" value="P-loop containing nucleoside triphosphate hydrolases"/>
    <property type="match status" value="1"/>
</dbReference>
<dbReference type="EMBL" id="NWUJ01000001">
    <property type="protein sequence ID" value="PFH38584.1"/>
    <property type="molecule type" value="Genomic_DNA"/>
</dbReference>
<proteinExistence type="inferred from homology"/>
<dbReference type="AlphaFoldDB" id="A0A2A9MMJ9"/>
<feature type="binding site" evidence="6">
    <location>
        <begin position="199"/>
        <end position="206"/>
    </location>
    <ligand>
        <name>ATP</name>
        <dbReference type="ChEBI" id="CHEBI:30616"/>
    </ligand>
</feature>
<dbReference type="InterPro" id="IPR027417">
    <property type="entry name" value="P-loop_NTPase"/>
</dbReference>
<dbReference type="PRINTS" id="PR00193">
    <property type="entry name" value="MYOSINHEAVY"/>
</dbReference>
<dbReference type="RefSeq" id="XP_029222593.1">
    <property type="nucleotide sequence ID" value="XM_029359680.1"/>
</dbReference>
<dbReference type="SMART" id="SM00242">
    <property type="entry name" value="MYSc"/>
    <property type="match status" value="1"/>
</dbReference>
<dbReference type="GO" id="GO:0016459">
    <property type="term" value="C:myosin complex"/>
    <property type="evidence" value="ECO:0007669"/>
    <property type="project" value="UniProtKB-KW"/>
</dbReference>
<dbReference type="PANTHER" id="PTHR13140:SF270">
    <property type="entry name" value="MYOSIN-12"/>
    <property type="match status" value="1"/>
</dbReference>
<dbReference type="KEGG" id="bbes:BESB_009260"/>
<evidence type="ECO:0000256" key="3">
    <source>
        <dbReference type="ARBA" id="ARBA00023123"/>
    </source>
</evidence>
<keyword evidence="2 6" id="KW-0067">ATP-binding</keyword>
<dbReference type="Gene3D" id="1.20.5.4820">
    <property type="match status" value="1"/>
</dbReference>
<dbReference type="GO" id="GO:0007015">
    <property type="term" value="P:actin filament organization"/>
    <property type="evidence" value="ECO:0007669"/>
    <property type="project" value="TreeGrafter"/>
</dbReference>
<dbReference type="VEuPathDB" id="ToxoDB:BESB_009260"/>
<evidence type="ECO:0000313" key="9">
    <source>
        <dbReference type="Proteomes" id="UP000224006"/>
    </source>
</evidence>
<keyword evidence="1 6" id="KW-0547">Nucleotide-binding</keyword>
<gene>
    <name evidence="8" type="ORF">BESB_009260</name>
</gene>
<dbReference type="InterPro" id="IPR036961">
    <property type="entry name" value="Kinesin_motor_dom_sf"/>
</dbReference>
<evidence type="ECO:0000256" key="5">
    <source>
        <dbReference type="ARBA" id="ARBA00023203"/>
    </source>
</evidence>
<dbReference type="GO" id="GO:0005737">
    <property type="term" value="C:cytoplasm"/>
    <property type="evidence" value="ECO:0007669"/>
    <property type="project" value="TreeGrafter"/>
</dbReference>
<dbReference type="STRING" id="94643.A0A2A9MMJ9"/>
<evidence type="ECO:0000256" key="6">
    <source>
        <dbReference type="PROSITE-ProRule" id="PRU00782"/>
    </source>
</evidence>
<dbReference type="Gene3D" id="1.20.58.530">
    <property type="match status" value="1"/>
</dbReference>
<dbReference type="GO" id="GO:0005524">
    <property type="term" value="F:ATP binding"/>
    <property type="evidence" value="ECO:0007669"/>
    <property type="project" value="UniProtKB-UniRule"/>
</dbReference>
<comment type="caution">
    <text evidence="8">The sequence shown here is derived from an EMBL/GenBank/DDBJ whole genome shotgun (WGS) entry which is preliminary data.</text>
</comment>
<feature type="domain" description="Myosin motor" evidence="7">
    <location>
        <begin position="105"/>
        <end position="788"/>
    </location>
</feature>